<dbReference type="GO" id="GO:0019887">
    <property type="term" value="F:protein kinase regulator activity"/>
    <property type="evidence" value="ECO:0007669"/>
    <property type="project" value="InterPro"/>
</dbReference>
<dbReference type="Proteomes" id="UP000039865">
    <property type="component" value="Unassembled WGS sequence"/>
</dbReference>
<keyword evidence="5" id="KW-1185">Reference proteome</keyword>
<dbReference type="InterPro" id="IPR016149">
    <property type="entry name" value="Casein_kin_II_reg-sub_N"/>
</dbReference>
<dbReference type="PANTHER" id="PTHR11740:SF0">
    <property type="entry name" value="CASEIN KINASE II SUBUNIT BETA"/>
    <property type="match status" value="1"/>
</dbReference>
<gene>
    <name evidence="4" type="primary">Contig4683.g5007</name>
    <name evidence="4" type="ORF">STYLEM_13744</name>
</gene>
<evidence type="ECO:0000313" key="5">
    <source>
        <dbReference type="Proteomes" id="UP000039865"/>
    </source>
</evidence>
<keyword evidence="4" id="KW-0808">Transferase</keyword>
<dbReference type="GO" id="GO:0016301">
    <property type="term" value="F:kinase activity"/>
    <property type="evidence" value="ECO:0007669"/>
    <property type="project" value="UniProtKB-KW"/>
</dbReference>
<dbReference type="PROSITE" id="PS01101">
    <property type="entry name" value="CK2_BETA"/>
    <property type="match status" value="1"/>
</dbReference>
<dbReference type="Gene3D" id="2.20.25.20">
    <property type="match status" value="1"/>
</dbReference>
<dbReference type="PANTHER" id="PTHR11740">
    <property type="entry name" value="CASEIN KINASE II SUBUNIT BETA"/>
    <property type="match status" value="1"/>
</dbReference>
<dbReference type="PRINTS" id="PR00472">
    <property type="entry name" value="CASNKINASEII"/>
</dbReference>
<dbReference type="InterPro" id="IPR035991">
    <property type="entry name" value="Casein_kinase_II_beta-like"/>
</dbReference>
<organism evidence="4 5">
    <name type="scientific">Stylonychia lemnae</name>
    <name type="common">Ciliate</name>
    <dbReference type="NCBI Taxonomy" id="5949"/>
    <lineage>
        <taxon>Eukaryota</taxon>
        <taxon>Sar</taxon>
        <taxon>Alveolata</taxon>
        <taxon>Ciliophora</taxon>
        <taxon>Intramacronucleata</taxon>
        <taxon>Spirotrichea</taxon>
        <taxon>Stichotrichia</taxon>
        <taxon>Sporadotrichida</taxon>
        <taxon>Oxytrichidae</taxon>
        <taxon>Stylonychinae</taxon>
        <taxon>Stylonychia</taxon>
    </lineage>
</organism>
<proteinExistence type="inferred from homology"/>
<dbReference type="FunFam" id="2.20.25.20:FF:000001">
    <property type="entry name" value="Casein kinase II subunit beta"/>
    <property type="match status" value="1"/>
</dbReference>
<dbReference type="SMART" id="SM01085">
    <property type="entry name" value="CK_II_beta"/>
    <property type="match status" value="1"/>
</dbReference>
<dbReference type="AlphaFoldDB" id="A0A078AUY3"/>
<evidence type="ECO:0000313" key="4">
    <source>
        <dbReference type="EMBL" id="CDW84678.1"/>
    </source>
</evidence>
<comment type="similarity">
    <text evidence="1 2">Belongs to the casein kinase 2 subunit beta family.</text>
</comment>
<dbReference type="FunFam" id="1.10.1820.10:FF:000006">
    <property type="entry name" value="Casein kinase II subunit beta"/>
    <property type="match status" value="1"/>
</dbReference>
<dbReference type="Pfam" id="PF01214">
    <property type="entry name" value="CK_II_beta"/>
    <property type="match status" value="1"/>
</dbReference>
<reference evidence="4 5" key="1">
    <citation type="submission" date="2014-06" db="EMBL/GenBank/DDBJ databases">
        <authorList>
            <person name="Swart Estienne"/>
        </authorList>
    </citation>
    <scope>NUCLEOTIDE SEQUENCE [LARGE SCALE GENOMIC DNA]</scope>
    <source>
        <strain evidence="4 5">130c</strain>
    </source>
</reference>
<keyword evidence="4" id="KW-0418">Kinase</keyword>
<dbReference type="OrthoDB" id="3971593at2759"/>
<sequence>MSEDESQQEQVEQISWIEWHCSIDGHEFLCQVDHQFIRDNFNQSGLKKQFKNYNEALNMILEESPEPKDLEKELFSVVYQQAFDLYGLIHARFIQTPRGLQMMRQKFQDRIFGTCPRVQCGIQPVLPIGLSDELSVSKVKIFCPKCEDVFVPKGQRSAHATNTKGCRLNLDGAYFGTSFPSIFLMNSLKDVPELGPQPFIPTIYGFRIHGLSQNANLRGNQAQNHNLNYQQERLQQMGSPQVVPKKKISQKSIERD</sequence>
<dbReference type="GO" id="GO:0005956">
    <property type="term" value="C:protein kinase CK2 complex"/>
    <property type="evidence" value="ECO:0007669"/>
    <property type="project" value="UniProtKB-UniRule"/>
</dbReference>
<accession>A0A078AUY3</accession>
<protein>
    <recommendedName>
        <fullName evidence="2">Casein kinase II subunit beta</fullName>
        <shortName evidence="2">CK II beta</shortName>
    </recommendedName>
</protein>
<dbReference type="SUPFAM" id="SSF57798">
    <property type="entry name" value="Casein kinase II beta subunit"/>
    <property type="match status" value="1"/>
</dbReference>
<comment type="subunit">
    <text evidence="2">Tetramer of two alpha and two beta subunits.</text>
</comment>
<dbReference type="InParanoid" id="A0A078AUY3"/>
<dbReference type="Gene3D" id="1.10.1820.10">
    <property type="entry name" value="protein kinase ck2 holoenzyme, chain C, domain 1"/>
    <property type="match status" value="1"/>
</dbReference>
<dbReference type="GO" id="GO:0005737">
    <property type="term" value="C:cytoplasm"/>
    <property type="evidence" value="ECO:0007669"/>
    <property type="project" value="TreeGrafter"/>
</dbReference>
<dbReference type="InterPro" id="IPR000704">
    <property type="entry name" value="Casein_kinase_II_reg-sub"/>
</dbReference>
<evidence type="ECO:0000256" key="3">
    <source>
        <dbReference type="SAM" id="MobiDB-lite"/>
    </source>
</evidence>
<dbReference type="FunCoup" id="A0A078AUY3">
    <property type="interactions" value="30"/>
</dbReference>
<evidence type="ECO:0000256" key="1">
    <source>
        <dbReference type="ARBA" id="ARBA00006941"/>
    </source>
</evidence>
<feature type="region of interest" description="Disordered" evidence="3">
    <location>
        <begin position="235"/>
        <end position="256"/>
    </location>
</feature>
<evidence type="ECO:0000256" key="2">
    <source>
        <dbReference type="RuleBase" id="RU361268"/>
    </source>
</evidence>
<dbReference type="EMBL" id="CCKQ01013054">
    <property type="protein sequence ID" value="CDW84678.1"/>
    <property type="molecule type" value="Genomic_DNA"/>
</dbReference>
<name>A0A078AUY3_STYLE</name>
<dbReference type="OMA" id="FRIYHES"/>